<reference evidence="2" key="2">
    <citation type="submission" date="2020-05" db="EMBL/GenBank/DDBJ databases">
        <authorList>
            <person name="Kim H.-S."/>
            <person name="Proctor R.H."/>
            <person name="Brown D.W."/>
        </authorList>
    </citation>
    <scope>NUCLEOTIDE SEQUENCE</scope>
    <source>
        <strain evidence="2">NRRL 22465</strain>
    </source>
</reference>
<name>A0A8H4UVW3_9HYPO</name>
<feature type="transmembrane region" description="Helical" evidence="1">
    <location>
        <begin position="588"/>
        <end position="614"/>
    </location>
</feature>
<feature type="transmembrane region" description="Helical" evidence="1">
    <location>
        <begin position="44"/>
        <end position="62"/>
    </location>
</feature>
<keyword evidence="1" id="KW-0472">Membrane</keyword>
<gene>
    <name evidence="2" type="ORF">FZEAL_91</name>
</gene>
<dbReference type="OrthoDB" id="6431331at2759"/>
<keyword evidence="1" id="KW-1133">Transmembrane helix</keyword>
<feature type="transmembrane region" description="Helical" evidence="1">
    <location>
        <begin position="12"/>
        <end position="32"/>
    </location>
</feature>
<sequence length="781" mass="88470">MVGTSTWDYVFIRSSIILLYLVAPLSIVYSLVNSLVRLPFNLPRVLEVWLALETAFYLLIYLPRKAYLQRAATHPTATSSEERRNLFWRCHGNIPDPERFLSKWFLDAPAKEIKRENVKEFYRWAYLNTAERDPAYDEEVEYCVGEMENLLGRKFEPGRGNAKCLRLTLDKVEMLHRSLTWYFCVFVVDTIASVYLLAYSFDFHRTSLLRSLATFPSRLLTLFTNYHSPAKSLTYWYRPHTSKTRLPILFIHGIGIGLYPYINFLAEINAEDGKDAADGQVGIIAVEILPISSRITAQAMLKEEMCEEIQCILKAHGWDRFVLVYRKPNHANEYLLSYFGSKDMGVSHTLFRRFFWTDNLLWKEDIQNHRVTVVLAGKDAIVDTKVIGAYLTGAKDWVLDSGGLKEGMWKGDRLDVLWFENLDHGQVFDRKRTRRQLLGSIIALSICVLSGCRSNMEKNYSIINWPRSTLTLIWGQECDNATADLIPDVYKLGTSGVCRVTDGKTSCKRKFPPSLNLARAVLDDLEEAGSAESSNGSAIIQECRKIIDKPIEHSTAEKLGIAMVSFIIVSIFLNLLSALVAAATGDPFGYITTGLVAIDALFIFTSLIMCIAMMNYEGGGYLKEVNGSEFSDREMIGIAIWMLVGMLIARIISNPFLLLGAVLIILPIVLVFVLFLMNHWIRTFGLSNALLSMLKRAKNWLGPFCQPILIRHNDMYPDAPSYAQKESSLPRLHASPIQLEEPSQGSRLSEASDWNGFRVVNDKARHMPGTRSFRDASSAID</sequence>
<dbReference type="EMBL" id="JABEYC010000004">
    <property type="protein sequence ID" value="KAF4984800.1"/>
    <property type="molecule type" value="Genomic_DNA"/>
</dbReference>
<comment type="caution">
    <text evidence="2">The sequence shown here is derived from an EMBL/GenBank/DDBJ whole genome shotgun (WGS) entry which is preliminary data.</text>
</comment>
<dbReference type="PANTHER" id="PTHR37471">
    <property type="entry name" value="UNNAMED PRODUCT"/>
    <property type="match status" value="1"/>
</dbReference>
<evidence type="ECO:0000313" key="2">
    <source>
        <dbReference type="EMBL" id="KAF4984800.1"/>
    </source>
</evidence>
<dbReference type="AlphaFoldDB" id="A0A8H4UVW3"/>
<accession>A0A8H4UVW3</accession>
<feature type="transmembrane region" description="Helical" evidence="1">
    <location>
        <begin position="179"/>
        <end position="201"/>
    </location>
</feature>
<dbReference type="Proteomes" id="UP000635477">
    <property type="component" value="Unassembled WGS sequence"/>
</dbReference>
<dbReference type="PANTHER" id="PTHR37471:SF1">
    <property type="entry name" value="AB HYDROLASE-1 DOMAIN-CONTAINING PROTEIN"/>
    <property type="match status" value="1"/>
</dbReference>
<evidence type="ECO:0000256" key="1">
    <source>
        <dbReference type="SAM" id="Phobius"/>
    </source>
</evidence>
<reference evidence="2" key="1">
    <citation type="journal article" date="2020" name="BMC Genomics">
        <title>Correction to: Identification and distribution of gene clusters required for synthesis of sphingolipid metabolism inhibitors in diverse species of the filamentous fungus Fusarium.</title>
        <authorList>
            <person name="Kim H.S."/>
            <person name="Lohmar J.M."/>
            <person name="Busman M."/>
            <person name="Brown D.W."/>
            <person name="Naumann T.A."/>
            <person name="Divon H.H."/>
            <person name="Lysoe E."/>
            <person name="Uhlig S."/>
            <person name="Proctor R.H."/>
        </authorList>
    </citation>
    <scope>NUCLEOTIDE SEQUENCE</scope>
    <source>
        <strain evidence="2">NRRL 22465</strain>
    </source>
</reference>
<protein>
    <submittedName>
        <fullName evidence="2">Uncharacterized protein</fullName>
    </submittedName>
</protein>
<feature type="transmembrane region" description="Helical" evidence="1">
    <location>
        <begin position="658"/>
        <end position="677"/>
    </location>
</feature>
<organism evidence="2 3">
    <name type="scientific">Fusarium zealandicum</name>
    <dbReference type="NCBI Taxonomy" id="1053134"/>
    <lineage>
        <taxon>Eukaryota</taxon>
        <taxon>Fungi</taxon>
        <taxon>Dikarya</taxon>
        <taxon>Ascomycota</taxon>
        <taxon>Pezizomycotina</taxon>
        <taxon>Sordariomycetes</taxon>
        <taxon>Hypocreomycetidae</taxon>
        <taxon>Hypocreales</taxon>
        <taxon>Nectriaceae</taxon>
        <taxon>Fusarium</taxon>
        <taxon>Fusarium staphyleae species complex</taxon>
    </lineage>
</organism>
<proteinExistence type="predicted"/>
<keyword evidence="3" id="KW-1185">Reference proteome</keyword>
<keyword evidence="1" id="KW-0812">Transmembrane</keyword>
<feature type="transmembrane region" description="Helical" evidence="1">
    <location>
        <begin position="559"/>
        <end position="582"/>
    </location>
</feature>
<feature type="transmembrane region" description="Helical" evidence="1">
    <location>
        <begin position="635"/>
        <end position="652"/>
    </location>
</feature>
<evidence type="ECO:0000313" key="3">
    <source>
        <dbReference type="Proteomes" id="UP000635477"/>
    </source>
</evidence>